<dbReference type="PANTHER" id="PTHR42895:SF2">
    <property type="entry name" value="IRON-SULFUR CLUSTER PROTEIN"/>
    <property type="match status" value="1"/>
</dbReference>
<evidence type="ECO:0000313" key="3">
    <source>
        <dbReference type="EMBL" id="NMG00549.1"/>
    </source>
</evidence>
<proteinExistence type="predicted"/>
<dbReference type="RefSeq" id="WP_169143069.1">
    <property type="nucleotide sequence ID" value="NZ_WTVS01000084.1"/>
</dbReference>
<dbReference type="Pfam" id="PF17650">
    <property type="entry name" value="RACo_linker"/>
    <property type="match status" value="1"/>
</dbReference>
<evidence type="ECO:0000313" key="4">
    <source>
        <dbReference type="Proteomes" id="UP000634522"/>
    </source>
</evidence>
<organism evidence="3 4">
    <name type="scientific">Aromatoleum toluolicum</name>
    <dbReference type="NCBI Taxonomy" id="90060"/>
    <lineage>
        <taxon>Bacteria</taxon>
        <taxon>Pseudomonadati</taxon>
        <taxon>Pseudomonadota</taxon>
        <taxon>Betaproteobacteria</taxon>
        <taxon>Rhodocyclales</taxon>
        <taxon>Rhodocyclaceae</taxon>
        <taxon>Aromatoleum</taxon>
    </lineage>
</organism>
<dbReference type="SUPFAM" id="SSF54292">
    <property type="entry name" value="2Fe-2S ferredoxin-like"/>
    <property type="match status" value="1"/>
</dbReference>
<dbReference type="InterPro" id="IPR012675">
    <property type="entry name" value="Beta-grasp_dom_sf"/>
</dbReference>
<feature type="domain" description="2Fe-2S ferredoxin-type" evidence="2">
    <location>
        <begin position="6"/>
        <end position="111"/>
    </location>
</feature>
<dbReference type="CDD" id="cd00207">
    <property type="entry name" value="fer2"/>
    <property type="match status" value="1"/>
</dbReference>
<dbReference type="InterPro" id="IPR036010">
    <property type="entry name" value="2Fe-2S_ferredoxin-like_sf"/>
</dbReference>
<keyword evidence="4" id="KW-1185">Reference proteome</keyword>
<evidence type="ECO:0000259" key="2">
    <source>
        <dbReference type="PROSITE" id="PS51085"/>
    </source>
</evidence>
<dbReference type="Pfam" id="PF14574">
    <property type="entry name" value="RACo_C_ter"/>
    <property type="match status" value="1"/>
</dbReference>
<feature type="region of interest" description="Disordered" evidence="1">
    <location>
        <begin position="657"/>
        <end position="681"/>
    </location>
</feature>
<protein>
    <submittedName>
        <fullName evidence="3">DUF4445 domain-containing protein</fullName>
    </submittedName>
</protein>
<reference evidence="3 4" key="1">
    <citation type="submission" date="2019-12" db="EMBL/GenBank/DDBJ databases">
        <title>Comparative genomics gives insights into the taxonomy of the Azoarcus-Aromatoleum group and reveals separate origins of nif in the plant-associated Azoarcus and non-plant-associated Aromatoleum sub-groups.</title>
        <authorList>
            <person name="Lafos M."/>
            <person name="Maluk M."/>
            <person name="Batista M."/>
            <person name="Junghare M."/>
            <person name="Carmona M."/>
            <person name="Faoro H."/>
            <person name="Cruz L.M."/>
            <person name="Battistoni F."/>
            <person name="De Souza E."/>
            <person name="Pedrosa F."/>
            <person name="Chen W.-M."/>
            <person name="Poole P.S."/>
            <person name="Dixon R.A."/>
            <person name="James E.K."/>
        </authorList>
    </citation>
    <scope>NUCLEOTIDE SEQUENCE [LARGE SCALE GENOMIC DNA]</scope>
    <source>
        <strain evidence="3 4">T</strain>
    </source>
</reference>
<evidence type="ECO:0000256" key="1">
    <source>
        <dbReference type="SAM" id="MobiDB-lite"/>
    </source>
</evidence>
<dbReference type="EMBL" id="WTVS01000084">
    <property type="protein sequence ID" value="NMG00549.1"/>
    <property type="molecule type" value="Genomic_DNA"/>
</dbReference>
<dbReference type="Gene3D" id="3.30.420.480">
    <property type="entry name" value="Domain of unknown function (DUF4445)"/>
    <property type="match status" value="1"/>
</dbReference>
<dbReference type="InterPro" id="IPR042259">
    <property type="entry name" value="Raco-like_middle_sf"/>
</dbReference>
<dbReference type="PANTHER" id="PTHR42895">
    <property type="entry name" value="IRON-SULFUR CLUSTER-BINDING PROTEIN-RELATED"/>
    <property type="match status" value="1"/>
</dbReference>
<dbReference type="Gene3D" id="3.10.20.880">
    <property type="match status" value="1"/>
</dbReference>
<dbReference type="Pfam" id="PF17651">
    <property type="entry name" value="Raco_middle"/>
    <property type="match status" value="1"/>
</dbReference>
<dbReference type="InterPro" id="IPR041414">
    <property type="entry name" value="Raco-like_middle"/>
</dbReference>
<name>A0ABX1NMG1_9RHOO</name>
<dbReference type="Pfam" id="PF00111">
    <property type="entry name" value="Fer2"/>
    <property type="match status" value="1"/>
</dbReference>
<accession>A0ABX1NMG1</accession>
<dbReference type="Proteomes" id="UP000634522">
    <property type="component" value="Unassembled WGS sequence"/>
</dbReference>
<sequence>MVSQDALVVFTPSGRRGRFAVGTSVLQAARSLGVDIDSVCGGRGLCGRCQVVLTEGEFAKHGVHSCASNLSGHSENEHAWEKTHGTLSDGRRLSCSTTVLGDVVIDVPADSQVHRQIVRKRAEVRDIELDPAVRLYYVEVQQPDMHLPSSDLRRLKEALDFDWRLTNLQADVRVMQELQSALRKGDWKVTVAVIDGERIIAVWPGLREKVYGMAVDVGSTTIAAHLCDMQTGEVVASAGRMNPQIRFGEDLMSRVSYVMMKPGGDHEMTHEVRVALNGLAAELAAEAGIGVTEILEATFVGNPIMHHLLFGINPVELGGAPFALATDEAVTGLWATEIELHIHPNARIYALPCIAGHVGADTAGAILSETPYLTDAMTLIVDVGTNAEIVLGNRKRLLAASSPTGPAFEGAQISCGQRAAPGAIERVRIDPATLEPRFKVIGCELWSDEPGFADATAATGITGVCGSGIIEVMAEMYLAGVIDQDGVIDGALAARSQRVQANGRTFAYTLFESEARTLQITQNDVRAIQLAKAALYAGIRLLMDKLGVAHVERISLAGAFGSHIDVKYAMVLGLIPDCPLEHVASVGNSAGTGARIALLNRSRREEIEGVVRRVDKIETAVEPSFQQYFVDAMAIPHKCDPFPNLRAVVELPAAAASERAAAGGRSRRGRRERPLTEGAGT</sequence>
<dbReference type="Gene3D" id="3.10.20.30">
    <property type="match status" value="1"/>
</dbReference>
<dbReference type="InterPro" id="IPR027980">
    <property type="entry name" value="RACo_C"/>
</dbReference>
<dbReference type="PROSITE" id="PS51085">
    <property type="entry name" value="2FE2S_FER_2"/>
    <property type="match status" value="1"/>
</dbReference>
<dbReference type="InterPro" id="IPR052911">
    <property type="entry name" value="Corrinoid_activation_enz"/>
</dbReference>
<gene>
    <name evidence="3" type="ORF">GPA27_24520</name>
</gene>
<dbReference type="InterPro" id="IPR001041">
    <property type="entry name" value="2Fe-2S_ferredoxin-type"/>
</dbReference>
<comment type="caution">
    <text evidence="3">The sequence shown here is derived from an EMBL/GenBank/DDBJ whole genome shotgun (WGS) entry which is preliminary data.</text>
</comment>
<dbReference type="InterPro" id="IPR040506">
    <property type="entry name" value="RACo_linker"/>
</dbReference>